<evidence type="ECO:0000313" key="3">
    <source>
        <dbReference type="Proteomes" id="UP000478208"/>
    </source>
</evidence>
<reference evidence="2 3" key="1">
    <citation type="submission" date="2019-12" db="EMBL/GenBank/DDBJ databases">
        <authorList>
            <person name="Li J."/>
        </authorList>
    </citation>
    <scope>NUCLEOTIDE SEQUENCE [LARGE SCALE GENOMIC DNA]</scope>
    <source>
        <strain evidence="2 3">HL2-2</strain>
    </source>
</reference>
<evidence type="ECO:0000313" key="2">
    <source>
        <dbReference type="EMBL" id="MUU79037.1"/>
    </source>
</evidence>
<dbReference type="Proteomes" id="UP000478208">
    <property type="component" value="Unassembled WGS sequence"/>
</dbReference>
<dbReference type="AlphaFoldDB" id="A0A6L6UDX7"/>
<gene>
    <name evidence="2" type="ORF">GN138_11320</name>
</gene>
<comment type="caution">
    <text evidence="2">The sequence shown here is derived from an EMBL/GenBank/DDBJ whole genome shotgun (WGS) entry which is preliminary data.</text>
</comment>
<dbReference type="InterPro" id="IPR032820">
    <property type="entry name" value="ATPase_put"/>
</dbReference>
<accession>A0A6L6UDX7</accession>
<keyword evidence="1" id="KW-0812">Transmembrane</keyword>
<organism evidence="2 3">
    <name type="scientific">Winogradskyella endarachnes</name>
    <dbReference type="NCBI Taxonomy" id="2681965"/>
    <lineage>
        <taxon>Bacteria</taxon>
        <taxon>Pseudomonadati</taxon>
        <taxon>Bacteroidota</taxon>
        <taxon>Flavobacteriia</taxon>
        <taxon>Flavobacteriales</taxon>
        <taxon>Flavobacteriaceae</taxon>
        <taxon>Winogradskyella</taxon>
    </lineage>
</organism>
<dbReference type="Pfam" id="PF09527">
    <property type="entry name" value="ATPase_gene1"/>
    <property type="match status" value="1"/>
</dbReference>
<evidence type="ECO:0000256" key="1">
    <source>
        <dbReference type="SAM" id="Phobius"/>
    </source>
</evidence>
<proteinExistence type="predicted"/>
<sequence length="52" mass="6042">MGGTIFLGNYLGEWLDTNYNKDFWKKTITLFAVFTSMYLVISQVIKVSKEDD</sequence>
<name>A0A6L6UDX7_9FLAO</name>
<keyword evidence="1" id="KW-0472">Membrane</keyword>
<feature type="transmembrane region" description="Helical" evidence="1">
    <location>
        <begin position="23"/>
        <end position="41"/>
    </location>
</feature>
<keyword evidence="1" id="KW-1133">Transmembrane helix</keyword>
<protein>
    <recommendedName>
        <fullName evidence="4">AtpZ/AtpI family protein</fullName>
    </recommendedName>
</protein>
<keyword evidence="3" id="KW-1185">Reference proteome</keyword>
<evidence type="ECO:0008006" key="4">
    <source>
        <dbReference type="Google" id="ProtNLM"/>
    </source>
</evidence>
<dbReference type="EMBL" id="WOWS01000004">
    <property type="protein sequence ID" value="MUU79037.1"/>
    <property type="molecule type" value="Genomic_DNA"/>
</dbReference>